<accession>A0ABV6C3T7</accession>
<keyword evidence="11" id="KW-1185">Reference proteome</keyword>
<dbReference type="InterPro" id="IPR010140">
    <property type="entry name" value="Histidinol_P_phosphatase_HisJ"/>
</dbReference>
<evidence type="ECO:0000256" key="6">
    <source>
        <dbReference type="ARBA" id="ARBA00023102"/>
    </source>
</evidence>
<evidence type="ECO:0000256" key="4">
    <source>
        <dbReference type="ARBA" id="ARBA00022605"/>
    </source>
</evidence>
<proteinExistence type="inferred from homology"/>
<evidence type="ECO:0000256" key="5">
    <source>
        <dbReference type="ARBA" id="ARBA00022801"/>
    </source>
</evidence>
<dbReference type="Gene3D" id="3.20.20.140">
    <property type="entry name" value="Metal-dependent hydrolases"/>
    <property type="match status" value="1"/>
</dbReference>
<reference evidence="10 11" key="1">
    <citation type="submission" date="2024-09" db="EMBL/GenBank/DDBJ databases">
        <authorList>
            <person name="Sun Q."/>
            <person name="Mori K."/>
        </authorList>
    </citation>
    <scope>NUCLEOTIDE SEQUENCE [LARGE SCALE GENOMIC DNA]</scope>
    <source>
        <strain evidence="10 11">JCM 15389</strain>
    </source>
</reference>
<sequence>MLDYHLHLWPHGQADQEPTVAQVAAYWERAQTVGVVEIALTEHLFRFAQADRLLRGFWELEPDPALRASMARYWDEHARADLEAYVACALACRAEGLPVVLGLEVDYYPGRMDEVAELLAGYPFDVLLGSVHWLGVWRFDDLDDPVSAAVWEEVKVDEVWARYAEAVAELAATGTCDVLAHLDLVKVAARRPAAPEVHWDRLAEAAAAGGVAVEVSSAGWRKPAAEAYPAPPLLGRLLR</sequence>
<dbReference type="SUPFAM" id="SSF89550">
    <property type="entry name" value="PHP domain-like"/>
    <property type="match status" value="1"/>
</dbReference>
<dbReference type="InterPro" id="IPR016195">
    <property type="entry name" value="Pol/histidinol_Pase-like"/>
</dbReference>
<organism evidence="10 11">
    <name type="scientific">Aciditerrimonas ferrireducens</name>
    <dbReference type="NCBI Taxonomy" id="667306"/>
    <lineage>
        <taxon>Bacteria</taxon>
        <taxon>Bacillati</taxon>
        <taxon>Actinomycetota</taxon>
        <taxon>Acidimicrobiia</taxon>
        <taxon>Acidimicrobiales</taxon>
        <taxon>Acidimicrobiaceae</taxon>
        <taxon>Aciditerrimonas</taxon>
    </lineage>
</organism>
<dbReference type="EC" id="3.1.3.15" evidence="3 8"/>
<dbReference type="Proteomes" id="UP001589788">
    <property type="component" value="Unassembled WGS sequence"/>
</dbReference>
<keyword evidence="5 8" id="KW-0378">Hydrolase</keyword>
<evidence type="ECO:0000256" key="8">
    <source>
        <dbReference type="RuleBase" id="RU366003"/>
    </source>
</evidence>
<dbReference type="Pfam" id="PF02811">
    <property type="entry name" value="PHP"/>
    <property type="match status" value="1"/>
</dbReference>
<dbReference type="EMBL" id="JBHLYQ010000061">
    <property type="protein sequence ID" value="MFC0081973.1"/>
    <property type="molecule type" value="Genomic_DNA"/>
</dbReference>
<name>A0ABV6C3T7_9ACTN</name>
<dbReference type="RefSeq" id="WP_377789323.1">
    <property type="nucleotide sequence ID" value="NZ_JBHLYQ010000061.1"/>
</dbReference>
<evidence type="ECO:0000256" key="7">
    <source>
        <dbReference type="ARBA" id="ARBA00049158"/>
    </source>
</evidence>
<evidence type="ECO:0000259" key="9">
    <source>
        <dbReference type="Pfam" id="PF02811"/>
    </source>
</evidence>
<comment type="catalytic activity">
    <reaction evidence="7 8">
        <text>L-histidinol phosphate + H2O = L-histidinol + phosphate</text>
        <dbReference type="Rhea" id="RHEA:14465"/>
        <dbReference type="ChEBI" id="CHEBI:15377"/>
        <dbReference type="ChEBI" id="CHEBI:43474"/>
        <dbReference type="ChEBI" id="CHEBI:57699"/>
        <dbReference type="ChEBI" id="CHEBI:57980"/>
        <dbReference type="EC" id="3.1.3.15"/>
    </reaction>
</comment>
<evidence type="ECO:0000256" key="2">
    <source>
        <dbReference type="ARBA" id="ARBA00009152"/>
    </source>
</evidence>
<comment type="pathway">
    <text evidence="1 8">Amino-acid biosynthesis; L-histidine biosynthesis; L-histidine from 5-phospho-alpha-D-ribose 1-diphosphate: step 8/9.</text>
</comment>
<dbReference type="PANTHER" id="PTHR21039:SF0">
    <property type="entry name" value="HISTIDINOL-PHOSPHATASE"/>
    <property type="match status" value="1"/>
</dbReference>
<dbReference type="PANTHER" id="PTHR21039">
    <property type="entry name" value="HISTIDINOL PHOSPHATASE-RELATED"/>
    <property type="match status" value="1"/>
</dbReference>
<gene>
    <name evidence="10" type="ORF">ACFFRE_07405</name>
</gene>
<evidence type="ECO:0000256" key="1">
    <source>
        <dbReference type="ARBA" id="ARBA00004970"/>
    </source>
</evidence>
<feature type="domain" description="PHP" evidence="9">
    <location>
        <begin position="20"/>
        <end position="217"/>
    </location>
</feature>
<evidence type="ECO:0000256" key="3">
    <source>
        <dbReference type="ARBA" id="ARBA00013085"/>
    </source>
</evidence>
<keyword evidence="6 8" id="KW-0368">Histidine biosynthesis</keyword>
<evidence type="ECO:0000313" key="11">
    <source>
        <dbReference type="Proteomes" id="UP001589788"/>
    </source>
</evidence>
<comment type="similarity">
    <text evidence="2 8">Belongs to the PHP hydrolase family. HisK subfamily.</text>
</comment>
<keyword evidence="4 8" id="KW-0028">Amino-acid biosynthesis</keyword>
<comment type="caution">
    <text evidence="10">The sequence shown here is derived from an EMBL/GenBank/DDBJ whole genome shotgun (WGS) entry which is preliminary data.</text>
</comment>
<dbReference type="InterPro" id="IPR004013">
    <property type="entry name" value="PHP_dom"/>
</dbReference>
<protein>
    <recommendedName>
        <fullName evidence="3 8">Histidinol-phosphatase</fullName>
        <shortName evidence="8">HolPase</shortName>
        <ecNumber evidence="3 8">3.1.3.15</ecNumber>
    </recommendedName>
</protein>
<evidence type="ECO:0000313" key="10">
    <source>
        <dbReference type="EMBL" id="MFC0081973.1"/>
    </source>
</evidence>
<feature type="non-terminal residue" evidence="10">
    <location>
        <position position="239"/>
    </location>
</feature>